<name>A0A7W2JU52_9PSED</name>
<reference evidence="1 2" key="1">
    <citation type="submission" date="2020-07" db="EMBL/GenBank/DDBJ databases">
        <title>Diversity of carbapenemase encoding genes among Pseudomonas putida group clinical isolates in a tertiary Brazilian hospital.</title>
        <authorList>
            <person name="Alberto-Lei F."/>
            <person name="Nodari C.S."/>
            <person name="Streling A.P."/>
            <person name="Paulino J.T."/>
            <person name="Bessa-Neto F.O."/>
            <person name="Cayo R."/>
            <person name="Gales A.C."/>
        </authorList>
    </citation>
    <scope>NUCLEOTIDE SEQUENCE [LARGE SCALE GENOMIC DNA]</scope>
    <source>
        <strain evidence="1 2">14802</strain>
    </source>
</reference>
<organism evidence="1 2">
    <name type="scientific">Pseudomonas mosselii</name>
    <dbReference type="NCBI Taxonomy" id="78327"/>
    <lineage>
        <taxon>Bacteria</taxon>
        <taxon>Pseudomonadati</taxon>
        <taxon>Pseudomonadota</taxon>
        <taxon>Gammaproteobacteria</taxon>
        <taxon>Pseudomonadales</taxon>
        <taxon>Pseudomonadaceae</taxon>
        <taxon>Pseudomonas</taxon>
    </lineage>
</organism>
<evidence type="ECO:0000313" key="1">
    <source>
        <dbReference type="EMBL" id="MBA6065214.1"/>
    </source>
</evidence>
<proteinExistence type="predicted"/>
<dbReference type="Proteomes" id="UP000541770">
    <property type="component" value="Unassembled WGS sequence"/>
</dbReference>
<dbReference type="EMBL" id="JACGDE010000006">
    <property type="protein sequence ID" value="MBA6065214.1"/>
    <property type="molecule type" value="Genomic_DNA"/>
</dbReference>
<accession>A0A7W2JU52</accession>
<protein>
    <submittedName>
        <fullName evidence="1">Uncharacterized protein</fullName>
    </submittedName>
</protein>
<dbReference type="RefSeq" id="WP_182322726.1">
    <property type="nucleotide sequence ID" value="NZ_JACGDE010000006.1"/>
</dbReference>
<sequence length="53" mass="5847">MGDSGSFWENETILEKAGWQLADGKITTLSAWAGRQIVTYDFGIALIRTLVNT</sequence>
<evidence type="ECO:0000313" key="2">
    <source>
        <dbReference type="Proteomes" id="UP000541770"/>
    </source>
</evidence>
<gene>
    <name evidence="1" type="ORF">H4C75_10625</name>
</gene>
<comment type="caution">
    <text evidence="1">The sequence shown here is derived from an EMBL/GenBank/DDBJ whole genome shotgun (WGS) entry which is preliminary data.</text>
</comment>
<dbReference type="AlphaFoldDB" id="A0A7W2JU52"/>